<dbReference type="EMBL" id="CP048838">
    <property type="protein sequence ID" value="QJA04877.1"/>
    <property type="molecule type" value="Genomic_DNA"/>
</dbReference>
<name>A0AAP9MJE2_CLOIN</name>
<proteinExistence type="predicted"/>
<evidence type="ECO:0000313" key="1">
    <source>
        <dbReference type="EMBL" id="QJA04877.1"/>
    </source>
</evidence>
<accession>A0AAP9MJE2</accession>
<protein>
    <submittedName>
        <fullName evidence="1">Uncharacterized protein</fullName>
    </submittedName>
</protein>
<dbReference type="AlphaFoldDB" id="A0AAP9MJE2"/>
<sequence>MHNEVVIALQKDNEVIIVTDMAVQISTEEALYFKIITVQQITSFLNYQDFGRIEKYVQQLRNNRYSFVKGRNISVINENSEGGIVQSKTS</sequence>
<gene>
    <name evidence="1" type="ORF">G4D54_21795</name>
</gene>
<dbReference type="Proteomes" id="UP000503330">
    <property type="component" value="Chromosome"/>
</dbReference>
<reference evidence="1 2" key="1">
    <citation type="submission" date="2020-02" db="EMBL/GenBank/DDBJ databases">
        <authorList>
            <person name="Kociolek L.K."/>
            <person name="Ozer E.A."/>
        </authorList>
    </citation>
    <scope>NUCLEOTIDE SEQUENCE [LARGE SCALE GENOMIC DNA]</scope>
    <source>
        <strain evidence="1 2">ATCC 14501</strain>
    </source>
</reference>
<evidence type="ECO:0000313" key="2">
    <source>
        <dbReference type="Proteomes" id="UP000503330"/>
    </source>
</evidence>
<organism evidence="1 2">
    <name type="scientific">Clostridium innocuum</name>
    <dbReference type="NCBI Taxonomy" id="1522"/>
    <lineage>
        <taxon>Bacteria</taxon>
        <taxon>Bacillati</taxon>
        <taxon>Bacillota</taxon>
        <taxon>Clostridia</taxon>
        <taxon>Eubacteriales</taxon>
        <taxon>Clostridiaceae</taxon>
        <taxon>Clostridium</taxon>
    </lineage>
</organism>